<dbReference type="PANTHER" id="PTHR34217:SF1">
    <property type="entry name" value="CARBOXYPEPTIDASE 1"/>
    <property type="match status" value="1"/>
</dbReference>
<feature type="binding site" evidence="2">
    <location>
        <position position="284"/>
    </location>
    <ligand>
        <name>Zn(2+)</name>
        <dbReference type="ChEBI" id="CHEBI:29105"/>
        <note>catalytic</note>
    </ligand>
</feature>
<feature type="binding site" evidence="2">
    <location>
        <position position="260"/>
    </location>
    <ligand>
        <name>Zn(2+)</name>
        <dbReference type="ChEBI" id="CHEBI:29105"/>
        <note>catalytic</note>
    </ligand>
</feature>
<dbReference type="Pfam" id="PF02074">
    <property type="entry name" value="Peptidase_M32"/>
    <property type="match status" value="1"/>
</dbReference>
<dbReference type="InterPro" id="IPR001333">
    <property type="entry name" value="Peptidase_M32_Taq"/>
</dbReference>
<dbReference type="PANTHER" id="PTHR34217">
    <property type="entry name" value="METAL-DEPENDENT CARBOXYPEPTIDASE"/>
    <property type="match status" value="1"/>
</dbReference>
<keyword evidence="1 2" id="KW-0479">Metal-binding</keyword>
<evidence type="ECO:0000256" key="3">
    <source>
        <dbReference type="PIRSR" id="PIRSR006615-2"/>
    </source>
</evidence>
<organism evidence="4 5">
    <name type="scientific">Flavimaribacter sediminis</name>
    <dbReference type="NCBI Taxonomy" id="2865987"/>
    <lineage>
        <taxon>Bacteria</taxon>
        <taxon>Pseudomonadati</taxon>
        <taxon>Pseudomonadota</taxon>
        <taxon>Alphaproteobacteria</taxon>
        <taxon>Hyphomicrobiales</taxon>
        <taxon>Rhizobiaceae</taxon>
        <taxon>Flavimaribacter</taxon>
    </lineage>
</organism>
<protein>
    <recommendedName>
        <fullName evidence="1">Metal-dependent carboxypeptidase</fullName>
        <ecNumber evidence="1">3.4.17.19</ecNumber>
    </recommendedName>
</protein>
<keyword evidence="1" id="KW-0378">Hydrolase</keyword>
<comment type="similarity">
    <text evidence="1">Belongs to the peptidase M32 family.</text>
</comment>
<keyword evidence="2" id="KW-0862">Zinc</keyword>
<dbReference type="CDD" id="cd06460">
    <property type="entry name" value="M32_Taq"/>
    <property type="match status" value="1"/>
</dbReference>
<proteinExistence type="inferred from homology"/>
<reference evidence="4" key="1">
    <citation type="submission" date="2021-08" db="EMBL/GenBank/DDBJ databases">
        <title>Hoeflea bacterium WL0058 sp. nov., isolated from the sediment.</title>
        <authorList>
            <person name="Wang L."/>
            <person name="Zhang D."/>
        </authorList>
    </citation>
    <scope>NUCLEOTIDE SEQUENCE</scope>
    <source>
        <strain evidence="4">WL0058</strain>
    </source>
</reference>
<sequence length="489" mass="54700">MTFDLVLDHLRQTSLLLQIAETSHWDQETVMPEKGASLRAEQIGALAATIHTRQSDPQVMEWISALNEAELTPFDRCNVDEARRQYDKATRIPKSLAEASAKAASEGQVLWTEARKQNDYAVFAPALKRNVALKREEAACLTDGDGGLYDSLLDSFEPGAETAEVEPLLESLRPALVSLRERIQEKPAPTALSGSFPESDQLDLARFVAETMGYDFKAGRLDISVHPFSSGTVSDARITTRIDEADIQDCLFSTMHEVGHALYTQGAAHPYLPAGDYCSMGVHESQSRFWENQIGRSQPFAEWFFPSLKTRFDTLNLRGPEELYAAVNHVQTGFVRTEADEVHYNLHILLRFELELELIDGSLETEDLEAAWNMRFERDFGKAPPDARLGVLQDVHWSAGLFGYFPTYSLGNIYSACLDEAMRADLPDRDAMVRAGETAPILDWLRERVHSRGRLLAPQDLIAEATGKAPSTRPLIDYLETKFGALYDL</sequence>
<dbReference type="SUPFAM" id="SSF55486">
    <property type="entry name" value="Metalloproteases ('zincins'), catalytic domain"/>
    <property type="match status" value="1"/>
</dbReference>
<dbReference type="AlphaFoldDB" id="A0AAE2ZTY2"/>
<dbReference type="GO" id="GO:0004181">
    <property type="term" value="F:metallocarboxypeptidase activity"/>
    <property type="evidence" value="ECO:0007669"/>
    <property type="project" value="UniProtKB-UniRule"/>
</dbReference>
<comment type="caution">
    <text evidence="4">The sequence shown here is derived from an EMBL/GenBank/DDBJ whole genome shotgun (WGS) entry which is preliminary data.</text>
</comment>
<comment type="catalytic activity">
    <reaction evidence="1">
        <text>Release of a C-terminal amino acid with broad specificity, except for -Pro.</text>
        <dbReference type="EC" id="3.4.17.19"/>
    </reaction>
</comment>
<feature type="active site" description="Proton donor/acceptor" evidence="3">
    <location>
        <position position="257"/>
    </location>
</feature>
<comment type="cofactor">
    <cofactor evidence="2">
        <name>Zn(2+)</name>
        <dbReference type="ChEBI" id="CHEBI:29105"/>
    </cofactor>
    <text evidence="2">Binds 1 zinc ion per subunit.</text>
</comment>
<evidence type="ECO:0000313" key="5">
    <source>
        <dbReference type="Proteomes" id="UP001196509"/>
    </source>
</evidence>
<keyword evidence="5" id="KW-1185">Reference proteome</keyword>
<gene>
    <name evidence="4" type="ORF">K1W69_25180</name>
</gene>
<dbReference type="Proteomes" id="UP001196509">
    <property type="component" value="Unassembled WGS sequence"/>
</dbReference>
<evidence type="ECO:0000256" key="2">
    <source>
        <dbReference type="PIRSR" id="PIRSR006615-1"/>
    </source>
</evidence>
<dbReference type="PROSITE" id="PS52034">
    <property type="entry name" value="PEPTIDASE_M32"/>
    <property type="match status" value="1"/>
</dbReference>
<keyword evidence="1" id="KW-0482">Metalloprotease</keyword>
<dbReference type="Gene3D" id="1.10.1370.30">
    <property type="match status" value="1"/>
</dbReference>
<dbReference type="EC" id="3.4.17.19" evidence="1"/>
<name>A0AAE2ZTY2_9HYPH</name>
<comment type="function">
    <text evidence="1">Broad specificity carboxypetidase that releases amino acids sequentially from the C-terminus, including neutral, aromatic, polar and basic residues.</text>
</comment>
<keyword evidence="1 4" id="KW-0121">Carboxypeptidase</keyword>
<feature type="binding site" evidence="2">
    <location>
        <position position="256"/>
    </location>
    <ligand>
        <name>Zn(2+)</name>
        <dbReference type="ChEBI" id="CHEBI:29105"/>
        <note>catalytic</note>
    </ligand>
</feature>
<dbReference type="EMBL" id="JAICBX010000006">
    <property type="protein sequence ID" value="MBW8640510.1"/>
    <property type="molecule type" value="Genomic_DNA"/>
</dbReference>
<evidence type="ECO:0000313" key="4">
    <source>
        <dbReference type="EMBL" id="MBW8640510.1"/>
    </source>
</evidence>
<dbReference type="GO" id="GO:0046872">
    <property type="term" value="F:metal ion binding"/>
    <property type="evidence" value="ECO:0007669"/>
    <property type="project" value="UniProtKB-KW"/>
</dbReference>
<dbReference type="PRINTS" id="PR00998">
    <property type="entry name" value="CRBOXYPTASET"/>
</dbReference>
<evidence type="ECO:0000256" key="1">
    <source>
        <dbReference type="PIRNR" id="PIRNR006615"/>
    </source>
</evidence>
<dbReference type="RefSeq" id="WP_220231230.1">
    <property type="nucleotide sequence ID" value="NZ_JAICBX010000006.1"/>
</dbReference>
<accession>A0AAE2ZTY2</accession>
<dbReference type="PIRSF" id="PIRSF006615">
    <property type="entry name" value="Zn_crbxpep_Taq"/>
    <property type="match status" value="1"/>
</dbReference>
<dbReference type="GO" id="GO:0006508">
    <property type="term" value="P:proteolysis"/>
    <property type="evidence" value="ECO:0007669"/>
    <property type="project" value="UniProtKB-UniRule"/>
</dbReference>
<keyword evidence="1" id="KW-0645">Protease</keyword>